<dbReference type="InterPro" id="IPR037027">
    <property type="entry name" value="YqgF/RNaseH-like_dom_sf"/>
</dbReference>
<evidence type="ECO:0000313" key="7">
    <source>
        <dbReference type="EMBL" id="PIR86312.1"/>
    </source>
</evidence>
<keyword evidence="3 5" id="KW-0540">Nuclease</keyword>
<accession>A0A2H0UIT9</accession>
<dbReference type="CDD" id="cd16964">
    <property type="entry name" value="YqgF"/>
    <property type="match status" value="1"/>
</dbReference>
<evidence type="ECO:0000256" key="4">
    <source>
        <dbReference type="ARBA" id="ARBA00022801"/>
    </source>
</evidence>
<name>A0A2H0UIT9_9BACT</name>
<dbReference type="SMART" id="SM00732">
    <property type="entry name" value="YqgFc"/>
    <property type="match status" value="1"/>
</dbReference>
<dbReference type="InterPro" id="IPR012337">
    <property type="entry name" value="RNaseH-like_sf"/>
</dbReference>
<dbReference type="PANTHER" id="PTHR33317">
    <property type="entry name" value="POLYNUCLEOTIDYL TRANSFERASE, RIBONUCLEASE H-LIKE SUPERFAMILY PROTEIN"/>
    <property type="match status" value="1"/>
</dbReference>
<keyword evidence="1 5" id="KW-0963">Cytoplasm</keyword>
<dbReference type="InterPro" id="IPR005227">
    <property type="entry name" value="YqgF"/>
</dbReference>
<dbReference type="PANTHER" id="PTHR33317:SF4">
    <property type="entry name" value="POLYNUCLEOTIDYL TRANSFERASE, RIBONUCLEASE H-LIKE SUPERFAMILY PROTEIN"/>
    <property type="match status" value="1"/>
</dbReference>
<evidence type="ECO:0000256" key="2">
    <source>
        <dbReference type="ARBA" id="ARBA00022517"/>
    </source>
</evidence>
<evidence type="ECO:0000256" key="1">
    <source>
        <dbReference type="ARBA" id="ARBA00022490"/>
    </source>
</evidence>
<dbReference type="EMBL" id="PFBF01000037">
    <property type="protein sequence ID" value="PIR86312.1"/>
    <property type="molecule type" value="Genomic_DNA"/>
</dbReference>
<dbReference type="SUPFAM" id="SSF53098">
    <property type="entry name" value="Ribonuclease H-like"/>
    <property type="match status" value="1"/>
</dbReference>
<dbReference type="GO" id="GO:0000967">
    <property type="term" value="P:rRNA 5'-end processing"/>
    <property type="evidence" value="ECO:0007669"/>
    <property type="project" value="UniProtKB-UniRule"/>
</dbReference>
<dbReference type="GO" id="GO:0004518">
    <property type="term" value="F:nuclease activity"/>
    <property type="evidence" value="ECO:0007669"/>
    <property type="project" value="UniProtKB-KW"/>
</dbReference>
<evidence type="ECO:0000256" key="5">
    <source>
        <dbReference type="HAMAP-Rule" id="MF_00651"/>
    </source>
</evidence>
<dbReference type="InterPro" id="IPR006641">
    <property type="entry name" value="YqgF/RNaseH-like_dom"/>
</dbReference>
<dbReference type="GO" id="GO:0016788">
    <property type="term" value="F:hydrolase activity, acting on ester bonds"/>
    <property type="evidence" value="ECO:0007669"/>
    <property type="project" value="UniProtKB-UniRule"/>
</dbReference>
<reference evidence="8" key="1">
    <citation type="submission" date="2017-09" db="EMBL/GenBank/DDBJ databases">
        <title>Depth-based differentiation of microbial function through sediment-hosted aquifers and enrichment of novel symbionts in the deep terrestrial subsurface.</title>
        <authorList>
            <person name="Probst A.J."/>
            <person name="Ladd B."/>
            <person name="Jarett J.K."/>
            <person name="Geller-Mcgrath D.E."/>
            <person name="Sieber C.M.K."/>
            <person name="Emerson J.B."/>
            <person name="Anantharaman K."/>
            <person name="Thomas B.C."/>
            <person name="Malmstrom R."/>
            <person name="Stieglmeier M."/>
            <person name="Klingl A."/>
            <person name="Woyke T."/>
            <person name="Ryan C.M."/>
            <person name="Banfield J.F."/>
        </authorList>
    </citation>
    <scope>NUCLEOTIDE SEQUENCE [LARGE SCALE GENOMIC DNA]</scope>
</reference>
<dbReference type="Pfam" id="PF03652">
    <property type="entry name" value="RuvX"/>
    <property type="match status" value="1"/>
</dbReference>
<dbReference type="EC" id="3.1.-.-" evidence="5"/>
<dbReference type="NCBIfam" id="TIGR00250">
    <property type="entry name" value="RNAse_H_YqgF"/>
    <property type="match status" value="1"/>
</dbReference>
<keyword evidence="2 5" id="KW-0690">Ribosome biogenesis</keyword>
<evidence type="ECO:0000313" key="8">
    <source>
        <dbReference type="Proteomes" id="UP000230706"/>
    </source>
</evidence>
<keyword evidence="4 5" id="KW-0378">Hydrolase</keyword>
<evidence type="ECO:0000259" key="6">
    <source>
        <dbReference type="SMART" id="SM00732"/>
    </source>
</evidence>
<gene>
    <name evidence="7" type="ORF">COU13_01680</name>
</gene>
<sequence length="135" mass="15127">MRYMGIDYGTKKIGLSLSDESGTLAFPHTTFENNEQLFHKIKRVITEYKVDSIVVGDPKTISGEDNPLVEDVSIFVMRLEKESGIPVHKEPEAFSSFEAARFAPKNKSHDNASAAAIILQRFLDMHRGQENALSE</sequence>
<feature type="domain" description="YqgF/RNase H-like" evidence="6">
    <location>
        <begin position="1"/>
        <end position="99"/>
    </location>
</feature>
<dbReference type="Gene3D" id="3.30.420.140">
    <property type="entry name" value="YqgF/RNase H-like domain"/>
    <property type="match status" value="1"/>
</dbReference>
<comment type="subcellular location">
    <subcellularLocation>
        <location evidence="5">Cytoplasm</location>
    </subcellularLocation>
</comment>
<comment type="caution">
    <text evidence="7">The sequence shown here is derived from an EMBL/GenBank/DDBJ whole genome shotgun (WGS) entry which is preliminary data.</text>
</comment>
<protein>
    <recommendedName>
        <fullName evidence="5">Putative pre-16S rRNA nuclease</fullName>
        <ecNumber evidence="5">3.1.-.-</ecNumber>
    </recommendedName>
</protein>
<organism evidence="7 8">
    <name type="scientific">Candidatus Kaiserbacteria bacterium CG10_big_fil_rev_8_21_14_0_10_43_70</name>
    <dbReference type="NCBI Taxonomy" id="1974605"/>
    <lineage>
        <taxon>Bacteria</taxon>
        <taxon>Candidatus Kaiseribacteriota</taxon>
    </lineage>
</organism>
<comment type="similarity">
    <text evidence="5">Belongs to the YqgF HJR family.</text>
</comment>
<evidence type="ECO:0000256" key="3">
    <source>
        <dbReference type="ARBA" id="ARBA00022722"/>
    </source>
</evidence>
<dbReference type="Proteomes" id="UP000230706">
    <property type="component" value="Unassembled WGS sequence"/>
</dbReference>
<proteinExistence type="inferred from homology"/>
<dbReference type="AlphaFoldDB" id="A0A2H0UIT9"/>
<comment type="function">
    <text evidence="5">Could be a nuclease involved in processing of the 5'-end of pre-16S rRNA.</text>
</comment>
<dbReference type="GO" id="GO:0005829">
    <property type="term" value="C:cytosol"/>
    <property type="evidence" value="ECO:0007669"/>
    <property type="project" value="TreeGrafter"/>
</dbReference>
<dbReference type="HAMAP" id="MF_00651">
    <property type="entry name" value="Nuclease_YqgF"/>
    <property type="match status" value="1"/>
</dbReference>